<proteinExistence type="predicted"/>
<evidence type="ECO:0000313" key="3">
    <source>
        <dbReference type="Proteomes" id="UP001341281"/>
    </source>
</evidence>
<dbReference type="PANTHER" id="PTHR32166">
    <property type="entry name" value="OSJNBA0013A04.12 PROTEIN"/>
    <property type="match status" value="1"/>
</dbReference>
<protein>
    <recommendedName>
        <fullName evidence="1">DUF659 domain-containing protein</fullName>
    </recommendedName>
</protein>
<feature type="domain" description="DUF659" evidence="1">
    <location>
        <begin position="17"/>
        <end position="102"/>
    </location>
</feature>
<dbReference type="EMBL" id="CP144753">
    <property type="protein sequence ID" value="WVZ93381.1"/>
    <property type="molecule type" value="Genomic_DNA"/>
</dbReference>
<name>A0AAQ3XBC4_PASNO</name>
<evidence type="ECO:0000259" key="1">
    <source>
        <dbReference type="Pfam" id="PF04937"/>
    </source>
</evidence>
<dbReference type="PANTHER" id="PTHR32166:SF123">
    <property type="entry name" value="BED-TYPE DOMAIN-CONTAINING PROTEIN"/>
    <property type="match status" value="1"/>
</dbReference>
<dbReference type="InterPro" id="IPR012337">
    <property type="entry name" value="RNaseH-like_sf"/>
</dbReference>
<dbReference type="SUPFAM" id="SSF53098">
    <property type="entry name" value="Ribonuclease H-like"/>
    <property type="match status" value="1"/>
</dbReference>
<accession>A0AAQ3XBC4</accession>
<keyword evidence="3" id="KW-1185">Reference proteome</keyword>
<dbReference type="InterPro" id="IPR007021">
    <property type="entry name" value="DUF659"/>
</dbReference>
<gene>
    <name evidence="2" type="ORF">U9M48_039364</name>
</gene>
<dbReference type="Pfam" id="PF04937">
    <property type="entry name" value="DUF659"/>
    <property type="match status" value="1"/>
</dbReference>
<dbReference type="AlphaFoldDB" id="A0AAQ3XBC4"/>
<evidence type="ECO:0000313" key="2">
    <source>
        <dbReference type="EMBL" id="WVZ93381.1"/>
    </source>
</evidence>
<dbReference type="Proteomes" id="UP001341281">
    <property type="component" value="Chromosome 09"/>
</dbReference>
<sequence>MQGNSCPRHGSRCRQSSAEGVSIVSDGWTDIKSKPLINVIASNSRGSCFLYAEDYSGVEKTGEAIAQFLLKAIDEIGPENVLQVVTDNASNCKAAGREVQKRLTACREALSTTVVTKQWKDWVKGCSSDKGPRFYDKKYLETLAPGGTVRKAPNEDEEVMTVIE</sequence>
<organism evidence="2 3">
    <name type="scientific">Paspalum notatum var. saurae</name>
    <dbReference type="NCBI Taxonomy" id="547442"/>
    <lineage>
        <taxon>Eukaryota</taxon>
        <taxon>Viridiplantae</taxon>
        <taxon>Streptophyta</taxon>
        <taxon>Embryophyta</taxon>
        <taxon>Tracheophyta</taxon>
        <taxon>Spermatophyta</taxon>
        <taxon>Magnoliopsida</taxon>
        <taxon>Liliopsida</taxon>
        <taxon>Poales</taxon>
        <taxon>Poaceae</taxon>
        <taxon>PACMAD clade</taxon>
        <taxon>Panicoideae</taxon>
        <taxon>Andropogonodae</taxon>
        <taxon>Paspaleae</taxon>
        <taxon>Paspalinae</taxon>
        <taxon>Paspalum</taxon>
    </lineage>
</organism>
<reference evidence="2 3" key="1">
    <citation type="submission" date="2024-02" db="EMBL/GenBank/DDBJ databases">
        <title>High-quality chromosome-scale genome assembly of Pensacola bahiagrass (Paspalum notatum Flugge var. saurae).</title>
        <authorList>
            <person name="Vega J.M."/>
            <person name="Podio M."/>
            <person name="Orjuela J."/>
            <person name="Siena L.A."/>
            <person name="Pessino S.C."/>
            <person name="Combes M.C."/>
            <person name="Mariac C."/>
            <person name="Albertini E."/>
            <person name="Pupilli F."/>
            <person name="Ortiz J.P.A."/>
            <person name="Leblanc O."/>
        </authorList>
    </citation>
    <scope>NUCLEOTIDE SEQUENCE [LARGE SCALE GENOMIC DNA]</scope>
    <source>
        <strain evidence="2">R1</strain>
        <tissue evidence="2">Leaf</tissue>
    </source>
</reference>